<comment type="caution">
    <text evidence="7">The sequence shown here is derived from an EMBL/GenBank/DDBJ whole genome shotgun (WGS) entry which is preliminary data.</text>
</comment>
<feature type="transmembrane region" description="Helical" evidence="5">
    <location>
        <begin position="275"/>
        <end position="296"/>
    </location>
</feature>
<dbReference type="InterPro" id="IPR011527">
    <property type="entry name" value="ABC1_TM_dom"/>
</dbReference>
<reference evidence="8" key="1">
    <citation type="submission" date="2017-09" db="EMBL/GenBank/DDBJ databases">
        <title>Depth-based differentiation of microbial function through sediment-hosted aquifers and enrichment of novel symbionts in the deep terrestrial subsurface.</title>
        <authorList>
            <person name="Probst A.J."/>
            <person name="Ladd B."/>
            <person name="Jarett J.K."/>
            <person name="Geller-Mcgrath D.E."/>
            <person name="Sieber C.M.K."/>
            <person name="Emerson J.B."/>
            <person name="Anantharaman K."/>
            <person name="Thomas B.C."/>
            <person name="Malmstrom R."/>
            <person name="Stieglmeier M."/>
            <person name="Klingl A."/>
            <person name="Woyke T."/>
            <person name="Ryan C.M."/>
            <person name="Banfield J.F."/>
        </authorList>
    </citation>
    <scope>NUCLEOTIDE SEQUENCE [LARGE SCALE GENOMIC DNA]</scope>
</reference>
<dbReference type="InterPro" id="IPR039421">
    <property type="entry name" value="Type_1_exporter"/>
</dbReference>
<proteinExistence type="predicted"/>
<evidence type="ECO:0000313" key="7">
    <source>
        <dbReference type="EMBL" id="PIU24142.1"/>
    </source>
</evidence>
<keyword evidence="7" id="KW-0067">ATP-binding</keyword>
<evidence type="ECO:0000256" key="5">
    <source>
        <dbReference type="SAM" id="Phobius"/>
    </source>
</evidence>
<dbReference type="GO" id="GO:0005886">
    <property type="term" value="C:plasma membrane"/>
    <property type="evidence" value="ECO:0007669"/>
    <property type="project" value="UniProtKB-SubCell"/>
</dbReference>
<feature type="transmembrane region" description="Helical" evidence="5">
    <location>
        <begin position="12"/>
        <end position="32"/>
    </location>
</feature>
<feature type="transmembrane region" description="Helical" evidence="5">
    <location>
        <begin position="242"/>
        <end position="263"/>
    </location>
</feature>
<feature type="transmembrane region" description="Helical" evidence="5">
    <location>
        <begin position="125"/>
        <end position="145"/>
    </location>
</feature>
<keyword evidence="4 5" id="KW-0472">Membrane</keyword>
<dbReference type="Gene3D" id="3.40.50.300">
    <property type="entry name" value="P-loop containing nucleotide triphosphate hydrolases"/>
    <property type="match status" value="1"/>
</dbReference>
<dbReference type="CDD" id="cd03228">
    <property type="entry name" value="ABCC_MRP_Like"/>
    <property type="match status" value="1"/>
</dbReference>
<feature type="transmembrane region" description="Helical" evidence="5">
    <location>
        <begin position="157"/>
        <end position="177"/>
    </location>
</feature>
<feature type="domain" description="ABC transmembrane type-1" evidence="6">
    <location>
        <begin position="16"/>
        <end position="298"/>
    </location>
</feature>
<dbReference type="PANTHER" id="PTHR43394">
    <property type="entry name" value="ATP-DEPENDENT PERMEASE MDL1, MITOCHONDRIAL"/>
    <property type="match status" value="1"/>
</dbReference>
<dbReference type="PANTHER" id="PTHR43394:SF1">
    <property type="entry name" value="ATP-BINDING CASSETTE SUB-FAMILY B MEMBER 10, MITOCHONDRIAL"/>
    <property type="match status" value="1"/>
</dbReference>
<dbReference type="Pfam" id="PF00664">
    <property type="entry name" value="ABC_membrane"/>
    <property type="match status" value="1"/>
</dbReference>
<dbReference type="GO" id="GO:0005524">
    <property type="term" value="F:ATP binding"/>
    <property type="evidence" value="ECO:0007669"/>
    <property type="project" value="UniProtKB-KW"/>
</dbReference>
<name>A0A2M6YBS7_9BACT</name>
<sequence>MLKLFKYLKKYWLQIAGLVILIFATVAANLQLPDYMAKIVNEGIIGSDNGLIWHYGIYMLLIALGGAVATIGVGFLAAKIATGFSKDIREKVFSRVESFSLIEFNKFSSTSLITRTTNDIQQIQIAMVLILRMALQAPITGIWAIYKAYNLAPSLTWLIALAVGILVTFIVTIFLIGMPKFRLLQKLVDRLNLVTRENLTGLRVIRAFNNEKIEESKFEKANVDLTTANLFVNRLMVVMQPLMMLVFNLTAVAVVWFGAHSIGVGNLEIGNMIAFMQYAMQVILSFLLMSIVFIMVPRASVSATRVSEVIETEPQIKDPQNSKKIATKENGLVEFRNVNFSYPGADTPVLEKISFSAITGETTAIIGSTGSGKSTLINLIPRFYDATSGQVLIDGVNVKNIKLEDLYSKVGYVPQQGVLFSGTVESNIKYGAT</sequence>
<dbReference type="InterPro" id="IPR036640">
    <property type="entry name" value="ABC1_TM_sf"/>
</dbReference>
<dbReference type="InterPro" id="IPR027417">
    <property type="entry name" value="P-loop_NTPase"/>
</dbReference>
<dbReference type="InterPro" id="IPR003439">
    <property type="entry name" value="ABC_transporter-like_ATP-bd"/>
</dbReference>
<dbReference type="Pfam" id="PF00005">
    <property type="entry name" value="ABC_tran"/>
    <property type="match status" value="1"/>
</dbReference>
<evidence type="ECO:0000256" key="4">
    <source>
        <dbReference type="ARBA" id="ARBA00023136"/>
    </source>
</evidence>
<evidence type="ECO:0000256" key="2">
    <source>
        <dbReference type="ARBA" id="ARBA00022692"/>
    </source>
</evidence>
<dbReference type="SUPFAM" id="SSF52540">
    <property type="entry name" value="P-loop containing nucleoside triphosphate hydrolases"/>
    <property type="match status" value="1"/>
</dbReference>
<dbReference type="Proteomes" id="UP000229896">
    <property type="component" value="Unassembled WGS sequence"/>
</dbReference>
<dbReference type="CDD" id="cd18548">
    <property type="entry name" value="ABC_6TM_Tm287_like"/>
    <property type="match status" value="1"/>
</dbReference>
<evidence type="ECO:0000313" key="8">
    <source>
        <dbReference type="Proteomes" id="UP000229896"/>
    </source>
</evidence>
<dbReference type="GO" id="GO:0016887">
    <property type="term" value="F:ATP hydrolysis activity"/>
    <property type="evidence" value="ECO:0007669"/>
    <property type="project" value="InterPro"/>
</dbReference>
<dbReference type="EMBL" id="PEXI01000084">
    <property type="protein sequence ID" value="PIU24142.1"/>
    <property type="molecule type" value="Genomic_DNA"/>
</dbReference>
<dbReference type="AlphaFoldDB" id="A0A2M6YBS7"/>
<dbReference type="SUPFAM" id="SSF90123">
    <property type="entry name" value="ABC transporter transmembrane region"/>
    <property type="match status" value="1"/>
</dbReference>
<keyword evidence="7" id="KW-0547">Nucleotide-binding</keyword>
<keyword evidence="3 5" id="KW-1133">Transmembrane helix</keyword>
<comment type="subcellular location">
    <subcellularLocation>
        <location evidence="1">Cell membrane</location>
        <topology evidence="1">Multi-pass membrane protein</topology>
    </subcellularLocation>
</comment>
<feature type="non-terminal residue" evidence="7">
    <location>
        <position position="433"/>
    </location>
</feature>
<accession>A0A2M6YBS7</accession>
<dbReference type="PROSITE" id="PS50929">
    <property type="entry name" value="ABC_TM1F"/>
    <property type="match status" value="1"/>
</dbReference>
<evidence type="ECO:0000256" key="1">
    <source>
        <dbReference type="ARBA" id="ARBA00004651"/>
    </source>
</evidence>
<organism evidence="7 8">
    <name type="scientific">Candidatus Berkelbacteria bacterium CG08_land_8_20_14_0_20_39_8</name>
    <dbReference type="NCBI Taxonomy" id="1974511"/>
    <lineage>
        <taxon>Bacteria</taxon>
        <taxon>Candidatus Berkelbacteria</taxon>
    </lineage>
</organism>
<keyword evidence="2 5" id="KW-0812">Transmembrane</keyword>
<dbReference type="Gene3D" id="1.20.1560.10">
    <property type="entry name" value="ABC transporter type 1, transmembrane domain"/>
    <property type="match status" value="1"/>
</dbReference>
<evidence type="ECO:0000256" key="3">
    <source>
        <dbReference type="ARBA" id="ARBA00022989"/>
    </source>
</evidence>
<feature type="transmembrane region" description="Helical" evidence="5">
    <location>
        <begin position="52"/>
        <end position="78"/>
    </location>
</feature>
<dbReference type="GO" id="GO:0015421">
    <property type="term" value="F:ABC-type oligopeptide transporter activity"/>
    <property type="evidence" value="ECO:0007669"/>
    <property type="project" value="TreeGrafter"/>
</dbReference>
<protein>
    <submittedName>
        <fullName evidence="7">Multidrug ABC transporter ATP-binding protein</fullName>
    </submittedName>
</protein>
<evidence type="ECO:0000259" key="6">
    <source>
        <dbReference type="PROSITE" id="PS50929"/>
    </source>
</evidence>
<gene>
    <name evidence="7" type="ORF">COT12_02690</name>
</gene>